<dbReference type="AlphaFoldDB" id="D2EFR4"/>
<dbReference type="EMBL" id="GG730049">
    <property type="protein sequence ID" value="EEZ92757.1"/>
    <property type="molecule type" value="Genomic_DNA"/>
</dbReference>
<dbReference type="NCBIfam" id="NF011529">
    <property type="entry name" value="PRK14968.1-3"/>
    <property type="match status" value="1"/>
</dbReference>
<dbReference type="GO" id="GO:0032259">
    <property type="term" value="P:methylation"/>
    <property type="evidence" value="ECO:0007669"/>
    <property type="project" value="UniProtKB-KW"/>
</dbReference>
<dbReference type="InterPro" id="IPR052190">
    <property type="entry name" value="Euk-Arch_PrmC-MTase"/>
</dbReference>
<dbReference type="PANTHER" id="PTHR45875:SF1">
    <property type="entry name" value="METHYLTRANSFERASE N6AMT1"/>
    <property type="match status" value="1"/>
</dbReference>
<dbReference type="Gene3D" id="3.40.50.150">
    <property type="entry name" value="Vaccinia Virus protein VP39"/>
    <property type="match status" value="1"/>
</dbReference>
<evidence type="ECO:0000313" key="7">
    <source>
        <dbReference type="Proteomes" id="UP000009375"/>
    </source>
</evidence>
<keyword evidence="3" id="KW-0808">Transferase</keyword>
<keyword evidence="2 6" id="KW-0489">Methyltransferase</keyword>
<dbReference type="NCBIfam" id="TIGR00537">
    <property type="entry name" value="hemK_rel_arch"/>
    <property type="match status" value="1"/>
</dbReference>
<dbReference type="PANTHER" id="PTHR45875">
    <property type="entry name" value="METHYLTRANSFERASE N6AMT1"/>
    <property type="match status" value="1"/>
</dbReference>
<dbReference type="GO" id="GO:0008276">
    <property type="term" value="F:protein methyltransferase activity"/>
    <property type="evidence" value="ECO:0007669"/>
    <property type="project" value="TreeGrafter"/>
</dbReference>
<organism evidence="6 7">
    <name type="scientific">Candidatus Parvarchaeum acidiphilum ARMAN-4</name>
    <dbReference type="NCBI Taxonomy" id="662760"/>
    <lineage>
        <taxon>Archaea</taxon>
        <taxon>Candidatus Parvarchaeota</taxon>
        <taxon>Candidatus Parvarchaeum</taxon>
    </lineage>
</organism>
<evidence type="ECO:0000313" key="6">
    <source>
        <dbReference type="EMBL" id="EEZ92757.1"/>
    </source>
</evidence>
<dbReference type="InterPro" id="IPR007848">
    <property type="entry name" value="Small_mtfrase_dom"/>
</dbReference>
<dbReference type="GO" id="GO:0035657">
    <property type="term" value="C:eRF1 methyltransferase complex"/>
    <property type="evidence" value="ECO:0007669"/>
    <property type="project" value="TreeGrafter"/>
</dbReference>
<sequence>MVDIKELKGVYPPAEDSFLLLNAVKYAHGDVLDMCAGSGIIGLNAARLANTVPFVDINPKAIKAIEYNARKNGISNFECINSDLFYALDKRKFDIIYANPPYLPKKMEKGWIGYALSGGETGNEITLKIISSLTKHLKRNGEAFIILSTIYDIDKVYKEIKRLKLSFKKLSSVNFFFEELILIKIYDKSRNSSKPR</sequence>
<dbReference type="GO" id="GO:0003676">
    <property type="term" value="F:nucleic acid binding"/>
    <property type="evidence" value="ECO:0007669"/>
    <property type="project" value="InterPro"/>
</dbReference>
<evidence type="ECO:0000256" key="3">
    <source>
        <dbReference type="ARBA" id="ARBA00022679"/>
    </source>
</evidence>
<evidence type="ECO:0000256" key="1">
    <source>
        <dbReference type="ARBA" id="ARBA00006149"/>
    </source>
</evidence>
<gene>
    <name evidence="6" type="ORF">BJBARM4_0589</name>
</gene>
<dbReference type="SUPFAM" id="SSF53335">
    <property type="entry name" value="S-adenosyl-L-methionine-dependent methyltransferases"/>
    <property type="match status" value="1"/>
</dbReference>
<reference evidence="6 7" key="1">
    <citation type="journal article" date="2010" name="Proc. Natl. Acad. Sci. U.S.A.">
        <title>Enigmatic, ultrasmall, uncultivated Archaea.</title>
        <authorList>
            <person name="Baker B.J."/>
            <person name="Comolli L.R."/>
            <person name="Dick G.J."/>
            <person name="Hauser L.J."/>
            <person name="Hyatt D."/>
            <person name="Dill B.D."/>
            <person name="Land M.L."/>
            <person name="Verberkmoes N.C."/>
            <person name="Hettich R.L."/>
            <person name="Banfield J.F."/>
        </authorList>
    </citation>
    <scope>NUCLEOTIDE SEQUENCE [LARGE SCALE GENOMIC DNA]</scope>
</reference>
<evidence type="ECO:0000256" key="4">
    <source>
        <dbReference type="ARBA" id="ARBA00022691"/>
    </source>
</evidence>
<evidence type="ECO:0000256" key="2">
    <source>
        <dbReference type="ARBA" id="ARBA00022603"/>
    </source>
</evidence>
<dbReference type="PRINTS" id="PR00507">
    <property type="entry name" value="N12N6MTFRASE"/>
</dbReference>
<dbReference type="CDD" id="cd02440">
    <property type="entry name" value="AdoMet_MTases"/>
    <property type="match status" value="1"/>
</dbReference>
<dbReference type="GO" id="GO:0008757">
    <property type="term" value="F:S-adenosylmethionine-dependent methyltransferase activity"/>
    <property type="evidence" value="ECO:0007669"/>
    <property type="project" value="TreeGrafter"/>
</dbReference>
<name>D2EFR4_PARA4</name>
<feature type="domain" description="Methyltransferase small" evidence="5">
    <location>
        <begin position="17"/>
        <end position="156"/>
    </location>
</feature>
<proteinExistence type="inferred from homology"/>
<accession>D2EFR4</accession>
<keyword evidence="4" id="KW-0949">S-adenosyl-L-methionine</keyword>
<dbReference type="Proteomes" id="UP000009375">
    <property type="component" value="Unassembled WGS sequence"/>
</dbReference>
<evidence type="ECO:0000259" key="5">
    <source>
        <dbReference type="Pfam" id="PF05175"/>
    </source>
</evidence>
<dbReference type="PROSITE" id="PS00092">
    <property type="entry name" value="N6_MTASE"/>
    <property type="match status" value="1"/>
</dbReference>
<comment type="similarity">
    <text evidence="1">Belongs to the eukaryotic/archaeal PrmC-related family.</text>
</comment>
<protein>
    <submittedName>
        <fullName evidence="6">Methylase</fullName>
    </submittedName>
</protein>
<dbReference type="InterPro" id="IPR004557">
    <property type="entry name" value="PrmC-related"/>
</dbReference>
<dbReference type="InterPro" id="IPR002052">
    <property type="entry name" value="DNA_methylase_N6_adenine_CS"/>
</dbReference>
<dbReference type="InterPro" id="IPR029063">
    <property type="entry name" value="SAM-dependent_MTases_sf"/>
</dbReference>
<dbReference type="Pfam" id="PF05175">
    <property type="entry name" value="MTS"/>
    <property type="match status" value="1"/>
</dbReference>